<reference evidence="1 2" key="1">
    <citation type="submission" date="2014-11" db="EMBL/GenBank/DDBJ databases">
        <authorList>
            <person name="Zhu J."/>
            <person name="Qi W."/>
            <person name="Song R."/>
        </authorList>
    </citation>
    <scope>NUCLEOTIDE SEQUENCE [LARGE SCALE GENOMIC DNA]</scope>
</reference>
<dbReference type="Proteomes" id="UP000041254">
    <property type="component" value="Unassembled WGS sequence"/>
</dbReference>
<organism evidence="1 2">
    <name type="scientific">Vitrella brassicaformis (strain CCMP3155)</name>
    <dbReference type="NCBI Taxonomy" id="1169540"/>
    <lineage>
        <taxon>Eukaryota</taxon>
        <taxon>Sar</taxon>
        <taxon>Alveolata</taxon>
        <taxon>Colpodellida</taxon>
        <taxon>Vitrellaceae</taxon>
        <taxon>Vitrella</taxon>
    </lineage>
</organism>
<dbReference type="EMBL" id="CDMY01000511">
    <property type="protein sequence ID" value="CEM19406.1"/>
    <property type="molecule type" value="Genomic_DNA"/>
</dbReference>
<evidence type="ECO:0000313" key="2">
    <source>
        <dbReference type="Proteomes" id="UP000041254"/>
    </source>
</evidence>
<sequence>MEITPERLTIGVLALGMLVLMGIQTITFQNKMDRMEGVVRQLSRQGLSVQVHPAVASRLRALQAVSEAPDGARNDTMASTVPLTWSTTPYGVLRVNDEIVSTKEYLEGIDLFDLLTIDLNDLYKLEGLVLSFGEGKRFESMQKIAEVFRDYDAPMVEIYFESGDRLVVGKEGAAFFDKSDIRTPQALFSGPDLADDTTGPELVNMLNGTYQAMQKELFNLFTINEEGELDIVGGNGEDNGTRRLQIQDTSYRWDGSSDRMDVAFGHHGLGRMAKTIDLNKANMLIRANTGRCGEGDRSHCIRRAGLN</sequence>
<keyword evidence="2" id="KW-1185">Reference proteome</keyword>
<dbReference type="InParanoid" id="A0A0G4FWT8"/>
<dbReference type="AlphaFoldDB" id="A0A0G4FWT8"/>
<dbReference type="VEuPathDB" id="CryptoDB:Vbra_1239"/>
<proteinExistence type="predicted"/>
<evidence type="ECO:0000313" key="1">
    <source>
        <dbReference type="EMBL" id="CEM19406.1"/>
    </source>
</evidence>
<gene>
    <name evidence="1" type="ORF">Vbra_1239</name>
</gene>
<accession>A0A0G4FWT8</accession>
<protein>
    <submittedName>
        <fullName evidence="1">Uncharacterized protein</fullName>
    </submittedName>
</protein>
<dbReference type="PhylomeDB" id="A0A0G4FWT8"/>
<name>A0A0G4FWT8_VITBC</name>